<evidence type="ECO:0000313" key="2">
    <source>
        <dbReference type="Ensembl" id="ENSCAFP00000039497.3"/>
    </source>
</evidence>
<evidence type="ECO:0000313" key="3">
    <source>
        <dbReference type="Proteomes" id="UP000002254"/>
    </source>
</evidence>
<evidence type="ECO:0000256" key="1">
    <source>
        <dbReference type="SAM" id="MobiDB-lite"/>
    </source>
</evidence>
<dbReference type="Pfam" id="PF15091">
    <property type="entry name" value="DUF4554"/>
    <property type="match status" value="1"/>
</dbReference>
<dbReference type="GO" id="GO:0042138">
    <property type="term" value="P:meiotic DNA double-strand break formation"/>
    <property type="evidence" value="ECO:0007669"/>
    <property type="project" value="InterPro"/>
</dbReference>
<dbReference type="PANTHER" id="PTHR14652:SF2">
    <property type="entry name" value="TYPE 2 DNA TOPOISOMERASE 6 SUBUNIT B-LIKE"/>
    <property type="match status" value="1"/>
</dbReference>
<dbReference type="Proteomes" id="UP000002254">
    <property type="component" value="Chromosome 18"/>
</dbReference>
<sequence length="344" mass="37648">MEGAAVAVCEILKYLIIHWKCETAGVSKGTLLERQLVISMEALNSKHQANTLHCVTTIASAGSIYDGLVLRKFLKDLVLPDVSYQVESSERDQSQNTDSQGQTLLLFLFVDFQSGFPVQQTELWRVYTLLTAHLSTILTESHSVVQDSIQVAVDQALEQHYQAKDHQKLQASLSVAVNSIMSIVTGSTSSSFRKICLQTLQAADTQEFGTKLNKSFHEITWHRYLPYCSCEMKQLLPEKNAEQSTEDAHENSSPEQLAGTGGQVENKTLKRGSLRRGMKETRTFPSAKASRQSEAAACRTEPTGAGASPTSGGSRESPGGGLEDSLWLQEVSNLSEWLSPGPGP</sequence>
<accession>A0A8P0STU6</accession>
<dbReference type="OrthoDB" id="271604at2759"/>
<dbReference type="PANTHER" id="PTHR14652">
    <property type="entry name" value="TYPE 2 DNA TOPOISOMERASE 6 SUBUNIT B-LIKE"/>
    <property type="match status" value="1"/>
</dbReference>
<name>A0A8P0STU6_CANLF</name>
<feature type="compositionally biased region" description="Low complexity" evidence="1">
    <location>
        <begin position="302"/>
        <end position="314"/>
    </location>
</feature>
<gene>
    <name evidence="2" type="primary">RCE1</name>
</gene>
<protein>
    <submittedName>
        <fullName evidence="2">Ras converting CAAX endopeptidase 1</fullName>
    </submittedName>
</protein>
<dbReference type="InterPro" id="IPR028040">
    <property type="entry name" value="TopoVIB-like"/>
</dbReference>
<dbReference type="Ensembl" id="ENSCAFT00000046467.3">
    <property type="protein sequence ID" value="ENSCAFP00000039497.3"/>
    <property type="gene ID" value="ENSCAFG00000032114.3"/>
</dbReference>
<organism evidence="2 3">
    <name type="scientific">Canis lupus familiaris</name>
    <name type="common">Dog</name>
    <name type="synonym">Canis familiaris</name>
    <dbReference type="NCBI Taxonomy" id="9615"/>
    <lineage>
        <taxon>Eukaryota</taxon>
        <taxon>Metazoa</taxon>
        <taxon>Chordata</taxon>
        <taxon>Craniata</taxon>
        <taxon>Vertebrata</taxon>
        <taxon>Euteleostomi</taxon>
        <taxon>Mammalia</taxon>
        <taxon>Eutheria</taxon>
        <taxon>Laurasiatheria</taxon>
        <taxon>Carnivora</taxon>
        <taxon>Caniformia</taxon>
        <taxon>Canidae</taxon>
        <taxon>Canis</taxon>
    </lineage>
</organism>
<proteinExistence type="predicted"/>
<dbReference type="AlphaFoldDB" id="A0A8P0STU6"/>
<reference evidence="2 3" key="1">
    <citation type="journal article" date="2005" name="Nature">
        <title>Genome sequence, comparative analysis and haplotype structure of the domestic dog.</title>
        <authorList>
            <consortium name="Broad Sequencing Platform"/>
            <person name="Lindblad-Toh K."/>
            <person name="Wade C.M."/>
            <person name="Mikkelsen T.S."/>
            <person name="Karlsson E.K."/>
            <person name="Jaffe D.B."/>
            <person name="Kamal M."/>
            <person name="Clamp M."/>
            <person name="Chang J.L."/>
            <person name="Kulbokas E.J. III"/>
            <person name="Zody M.C."/>
            <person name="Mauceli E."/>
            <person name="Xie X."/>
            <person name="Breen M."/>
            <person name="Wayne R.K."/>
            <person name="Ostrander E.A."/>
            <person name="Ponting C.P."/>
            <person name="Galibert F."/>
            <person name="Smith D.R."/>
            <person name="DeJong P.J."/>
            <person name="Kirkness E."/>
            <person name="Alvarez P."/>
            <person name="Biagi T."/>
            <person name="Brockman W."/>
            <person name="Butler J."/>
            <person name="Chin C.W."/>
            <person name="Cook A."/>
            <person name="Cuff J."/>
            <person name="Daly M.J."/>
            <person name="DeCaprio D."/>
            <person name="Gnerre S."/>
            <person name="Grabherr M."/>
            <person name="Kellis M."/>
            <person name="Kleber M."/>
            <person name="Bardeleben C."/>
            <person name="Goodstadt L."/>
            <person name="Heger A."/>
            <person name="Hitte C."/>
            <person name="Kim L."/>
            <person name="Koepfli K.P."/>
            <person name="Parker H.G."/>
            <person name="Pollinger J.P."/>
            <person name="Searle S.M."/>
            <person name="Sutter N.B."/>
            <person name="Thomas R."/>
            <person name="Webber C."/>
            <person name="Baldwin J."/>
            <person name="Abebe A."/>
            <person name="Abouelleil A."/>
            <person name="Aftuck L."/>
            <person name="Ait-Zahra M."/>
            <person name="Aldredge T."/>
            <person name="Allen N."/>
            <person name="An P."/>
            <person name="Anderson S."/>
            <person name="Antoine C."/>
            <person name="Arachchi H."/>
            <person name="Aslam A."/>
            <person name="Ayotte L."/>
            <person name="Bachantsang P."/>
            <person name="Barry A."/>
            <person name="Bayul T."/>
            <person name="Benamara M."/>
            <person name="Berlin A."/>
            <person name="Bessette D."/>
            <person name="Blitshteyn B."/>
            <person name="Bloom T."/>
            <person name="Blye J."/>
            <person name="Boguslavskiy L."/>
            <person name="Bonnet C."/>
            <person name="Boukhgalter B."/>
            <person name="Brown A."/>
            <person name="Cahill P."/>
            <person name="Calixte N."/>
            <person name="Camarata J."/>
            <person name="Cheshatsang Y."/>
            <person name="Chu J."/>
            <person name="Citroen M."/>
            <person name="Collymore A."/>
            <person name="Cooke P."/>
            <person name="Dawoe T."/>
            <person name="Daza R."/>
            <person name="Decktor K."/>
            <person name="DeGray S."/>
            <person name="Dhargay N."/>
            <person name="Dooley K."/>
            <person name="Dooley K."/>
            <person name="Dorje P."/>
            <person name="Dorjee K."/>
            <person name="Dorris L."/>
            <person name="Duffey N."/>
            <person name="Dupes A."/>
            <person name="Egbiremolen O."/>
            <person name="Elong R."/>
            <person name="Falk J."/>
            <person name="Farina A."/>
            <person name="Faro S."/>
            <person name="Ferguson D."/>
            <person name="Ferreira P."/>
            <person name="Fisher S."/>
            <person name="FitzGerald M."/>
            <person name="Foley K."/>
            <person name="Foley C."/>
            <person name="Franke A."/>
            <person name="Friedrich D."/>
            <person name="Gage D."/>
            <person name="Garber M."/>
            <person name="Gearin G."/>
            <person name="Giannoukos G."/>
            <person name="Goode T."/>
            <person name="Goyette A."/>
            <person name="Graham J."/>
            <person name="Grandbois E."/>
            <person name="Gyaltsen K."/>
            <person name="Hafez N."/>
            <person name="Hagopian D."/>
            <person name="Hagos B."/>
            <person name="Hall J."/>
            <person name="Healy C."/>
            <person name="Hegarty R."/>
            <person name="Honan T."/>
            <person name="Horn A."/>
            <person name="Houde N."/>
            <person name="Hughes L."/>
            <person name="Hunnicutt L."/>
            <person name="Husby M."/>
            <person name="Jester B."/>
            <person name="Jones C."/>
            <person name="Kamat A."/>
            <person name="Kanga B."/>
            <person name="Kells C."/>
            <person name="Khazanovich D."/>
            <person name="Kieu A.C."/>
            <person name="Kisner P."/>
            <person name="Kumar M."/>
            <person name="Lance K."/>
            <person name="Landers T."/>
            <person name="Lara M."/>
            <person name="Lee W."/>
            <person name="Leger J.P."/>
            <person name="Lennon N."/>
            <person name="Leuper L."/>
            <person name="LeVine S."/>
            <person name="Liu J."/>
            <person name="Liu X."/>
            <person name="Lokyitsang Y."/>
            <person name="Lokyitsang T."/>
            <person name="Lui A."/>
            <person name="Macdonald J."/>
            <person name="Major J."/>
            <person name="Marabella R."/>
            <person name="Maru K."/>
            <person name="Matthews C."/>
            <person name="McDonough S."/>
            <person name="Mehta T."/>
            <person name="Meldrim J."/>
            <person name="Melnikov A."/>
            <person name="Meneus L."/>
            <person name="Mihalev A."/>
            <person name="Mihova T."/>
            <person name="Miller K."/>
            <person name="Mittelman R."/>
            <person name="Mlenga V."/>
            <person name="Mulrain L."/>
            <person name="Munson G."/>
            <person name="Navidi A."/>
            <person name="Naylor J."/>
            <person name="Nguyen T."/>
            <person name="Nguyen N."/>
            <person name="Nguyen C."/>
            <person name="Nguyen T."/>
            <person name="Nicol R."/>
            <person name="Norbu N."/>
            <person name="Norbu C."/>
            <person name="Novod N."/>
            <person name="Nyima T."/>
            <person name="Olandt P."/>
            <person name="O'Neill B."/>
            <person name="O'Neill K."/>
            <person name="Osman S."/>
            <person name="Oyono L."/>
            <person name="Patti C."/>
            <person name="Perrin D."/>
            <person name="Phunkhang P."/>
            <person name="Pierre F."/>
            <person name="Priest M."/>
            <person name="Rachupka A."/>
            <person name="Raghuraman S."/>
            <person name="Rameau R."/>
            <person name="Ray V."/>
            <person name="Raymond C."/>
            <person name="Rege F."/>
            <person name="Rise C."/>
            <person name="Rogers J."/>
            <person name="Rogov P."/>
            <person name="Sahalie J."/>
            <person name="Settipalli S."/>
            <person name="Sharpe T."/>
            <person name="Shea T."/>
            <person name="Sheehan M."/>
            <person name="Sherpa N."/>
            <person name="Shi J."/>
            <person name="Shih D."/>
            <person name="Sloan J."/>
            <person name="Smith C."/>
            <person name="Sparrow T."/>
            <person name="Stalker J."/>
            <person name="Stange-Thomann N."/>
            <person name="Stavropoulos S."/>
            <person name="Stone C."/>
            <person name="Stone S."/>
            <person name="Sykes S."/>
            <person name="Tchuinga P."/>
            <person name="Tenzing P."/>
            <person name="Tesfaye S."/>
            <person name="Thoulutsang D."/>
            <person name="Thoulutsang Y."/>
            <person name="Topham K."/>
            <person name="Topping I."/>
            <person name="Tsamla T."/>
            <person name="Vassiliev H."/>
            <person name="Venkataraman V."/>
            <person name="Vo A."/>
            <person name="Wangchuk T."/>
            <person name="Wangdi T."/>
            <person name="Weiand M."/>
            <person name="Wilkinson J."/>
            <person name="Wilson A."/>
            <person name="Yadav S."/>
            <person name="Yang S."/>
            <person name="Yang X."/>
            <person name="Young G."/>
            <person name="Yu Q."/>
            <person name="Zainoun J."/>
            <person name="Zembek L."/>
            <person name="Zimmer A."/>
            <person name="Lander E.S."/>
        </authorList>
    </citation>
    <scope>NUCLEOTIDE SEQUENCE [LARGE SCALE GENOMIC DNA]</scope>
    <source>
        <strain evidence="2">Boxer</strain>
    </source>
</reference>
<reference evidence="2" key="2">
    <citation type="submission" date="2025-08" db="UniProtKB">
        <authorList>
            <consortium name="Ensembl"/>
        </authorList>
    </citation>
    <scope>IDENTIFICATION</scope>
</reference>
<feature type="region of interest" description="Disordered" evidence="1">
    <location>
        <begin position="239"/>
        <end position="344"/>
    </location>
</feature>